<evidence type="ECO:0000313" key="5">
    <source>
        <dbReference type="Proteomes" id="UP001359485"/>
    </source>
</evidence>
<dbReference type="PRINTS" id="PR00947">
    <property type="entry name" value="CUTICLE"/>
</dbReference>
<feature type="region of interest" description="Disordered" evidence="3">
    <location>
        <begin position="1"/>
        <end position="22"/>
    </location>
</feature>
<keyword evidence="5" id="KW-1185">Reference proteome</keyword>
<dbReference type="Pfam" id="PF00379">
    <property type="entry name" value="Chitin_bind_4"/>
    <property type="match status" value="1"/>
</dbReference>
<dbReference type="PROSITE" id="PS00233">
    <property type="entry name" value="CHIT_BIND_RR_1"/>
    <property type="match status" value="1"/>
</dbReference>
<evidence type="ECO:0000313" key="4">
    <source>
        <dbReference type="EMBL" id="KAK6641489.1"/>
    </source>
</evidence>
<gene>
    <name evidence="4" type="ORF">RUM44_013201</name>
</gene>
<dbReference type="PROSITE" id="PS51155">
    <property type="entry name" value="CHIT_BIND_RR_2"/>
    <property type="match status" value="1"/>
</dbReference>
<proteinExistence type="predicted"/>
<keyword evidence="1 2" id="KW-0193">Cuticle</keyword>
<protein>
    <submittedName>
        <fullName evidence="4">Uncharacterized protein</fullName>
    </submittedName>
</protein>
<evidence type="ECO:0000256" key="1">
    <source>
        <dbReference type="ARBA" id="ARBA00022460"/>
    </source>
</evidence>
<dbReference type="InterPro" id="IPR031311">
    <property type="entry name" value="CHIT_BIND_RR_consensus"/>
</dbReference>
<dbReference type="InterPro" id="IPR000618">
    <property type="entry name" value="Insect_cuticle"/>
</dbReference>
<organism evidence="4 5">
    <name type="scientific">Polyplax serrata</name>
    <name type="common">Common mouse louse</name>
    <dbReference type="NCBI Taxonomy" id="468196"/>
    <lineage>
        <taxon>Eukaryota</taxon>
        <taxon>Metazoa</taxon>
        <taxon>Ecdysozoa</taxon>
        <taxon>Arthropoda</taxon>
        <taxon>Hexapoda</taxon>
        <taxon>Insecta</taxon>
        <taxon>Pterygota</taxon>
        <taxon>Neoptera</taxon>
        <taxon>Paraneoptera</taxon>
        <taxon>Psocodea</taxon>
        <taxon>Troctomorpha</taxon>
        <taxon>Phthiraptera</taxon>
        <taxon>Anoplura</taxon>
        <taxon>Polyplacidae</taxon>
        <taxon>Polyplax</taxon>
    </lineage>
</organism>
<feature type="region of interest" description="Disordered" evidence="3">
    <location>
        <begin position="50"/>
        <end position="106"/>
    </location>
</feature>
<name>A0ABR1BH56_POLSC</name>
<accession>A0ABR1BH56</accession>
<reference evidence="4 5" key="1">
    <citation type="submission" date="2023-09" db="EMBL/GenBank/DDBJ databases">
        <title>Genomes of two closely related lineages of the louse Polyplax serrata with different host specificities.</title>
        <authorList>
            <person name="Martinu J."/>
            <person name="Tarabai H."/>
            <person name="Stefka J."/>
            <person name="Hypsa V."/>
        </authorList>
    </citation>
    <scope>NUCLEOTIDE SEQUENCE [LARGE SCALE GENOMIC DNA]</scope>
    <source>
        <strain evidence="4">98ZLc_SE</strain>
    </source>
</reference>
<comment type="caution">
    <text evidence="4">The sequence shown here is derived from an EMBL/GenBank/DDBJ whole genome shotgun (WGS) entry which is preliminary data.</text>
</comment>
<dbReference type="PANTHER" id="PTHR12236">
    <property type="entry name" value="STRUCTURAL CONTITUENT OF CUTICLE"/>
    <property type="match status" value="1"/>
</dbReference>
<evidence type="ECO:0000256" key="3">
    <source>
        <dbReference type="SAM" id="MobiDB-lite"/>
    </source>
</evidence>
<sequence length="269" mass="30250">MSAAVLCKPAPNPTPISVYQQGEVDPQEYQQQYRRPIQYKQQLVQQVRPATRTVYKGQEQDPNQQTESEDYEEPPQPYQFSFDVNDDENTNYQNRKEQREGNKISGSYSVVDSDGFIRTVTYTADPVEGFKAHVSREPTNIVVKVPTPQPQQDGSSANLYTPSPKVQYSSAQKQVGIQYNGAPVPRQPIIRPQPTVVTAIPRHQPQQQPQYVQAPQNLIQYQPLYQGQASLRHTPSASSPVHQYLTETSQQGEAVEAAHYAGSNSHLRG</sequence>
<dbReference type="EMBL" id="JAWJWF010000001">
    <property type="protein sequence ID" value="KAK6641489.1"/>
    <property type="molecule type" value="Genomic_DNA"/>
</dbReference>
<dbReference type="Proteomes" id="UP001359485">
    <property type="component" value="Unassembled WGS sequence"/>
</dbReference>
<evidence type="ECO:0000256" key="2">
    <source>
        <dbReference type="PROSITE-ProRule" id="PRU00497"/>
    </source>
</evidence>
<dbReference type="InterPro" id="IPR051217">
    <property type="entry name" value="Insect_Cuticle_Struc_Prot"/>
</dbReference>
<dbReference type="PANTHER" id="PTHR12236:SF18">
    <property type="entry name" value="CUTICULAR PROTEIN 66D"/>
    <property type="match status" value="1"/>
</dbReference>